<keyword evidence="1" id="KW-0732">Signal</keyword>
<accession>A0AAD3GB58</accession>
<dbReference type="InterPro" id="IPR030916">
    <property type="entry name" value="ELWxxDGT_rpt"/>
</dbReference>
<organism evidence="5 6">
    <name type="scientific">Microcystis aeruginosa NIES-3807</name>
    <dbReference type="NCBI Taxonomy" id="2517785"/>
    <lineage>
        <taxon>Bacteria</taxon>
        <taxon>Bacillati</taxon>
        <taxon>Cyanobacteriota</taxon>
        <taxon>Cyanophyceae</taxon>
        <taxon>Oscillatoriophycideae</taxon>
        <taxon>Chroococcales</taxon>
        <taxon>Microcystaceae</taxon>
        <taxon>Microcystis</taxon>
    </lineage>
</organism>
<evidence type="ECO:0000259" key="4">
    <source>
        <dbReference type="SMART" id="SM00736"/>
    </source>
</evidence>
<keyword evidence="2" id="KW-0677">Repeat</keyword>
<evidence type="ECO:0000313" key="6">
    <source>
        <dbReference type="Proteomes" id="UP000441080"/>
    </source>
</evidence>
<dbReference type="Pfam" id="PF17892">
    <property type="entry name" value="Cadherin_5"/>
    <property type="match status" value="1"/>
</dbReference>
<protein>
    <submittedName>
        <fullName evidence="5">Hyalin repeat protein</fullName>
    </submittedName>
</protein>
<dbReference type="InterPro" id="IPR013783">
    <property type="entry name" value="Ig-like_fold"/>
</dbReference>
<sequence length="607" mass="63027">MGNTLFFTADDGVNGTELWKSDGTAAGTVLVADINPGGSSSVPRNLTVVGNTLFFTADDGVNGTELWKSDGTAAGTVLVGNIRPGSSSSDPQNLRVVGSTLFFSADDGVNGEELWAFTVIASNNPPVLTDISKNGDEDNAIAFTLAEFTSAFADPDGNSLVKIQILTLPNSGILQLNGENVTLNQEIAANDLNTLTLTPDANFNGSISFSWNGFDGEVYAVNEADVSLTLNPINDLPVLTTNAGLTLAEGSIIAIANTVLQVTDVDNTAVEISYTLTNLPANGTVSLNGTALATNATFTQDDIDNNRLTYTHNSSENTADSFSFTVSDGAGGQIGNNTFNLTINPVNDAPTLQQAIPDQSAIEGQPFTFAIPVHTFADVDGDILTYSLAAGTVLPDGITFDPATRSFSGTPSDTASGSYNLTVIASDPDGEIASDTFTLQVFHPIPVSSGGGIISGTNQDDLIDASGKLGTYRLQGGGGNDLLIGSHQRDVLQGGLDNDRLYGGGDIDRLFGEEGDDLLDGGAGSDFLYGGLGADYFVLATGNGSDRIMDFNPAEGDRLALSGLNFGQLSFNSNQIILGSEVLAYVTGSLGNPVTGLNTRPEWFVTL</sequence>
<proteinExistence type="predicted"/>
<evidence type="ECO:0000256" key="3">
    <source>
        <dbReference type="ARBA" id="ARBA00023180"/>
    </source>
</evidence>
<evidence type="ECO:0000256" key="1">
    <source>
        <dbReference type="ARBA" id="ARBA00022729"/>
    </source>
</evidence>
<reference evidence="5 6" key="1">
    <citation type="submission" date="2019-02" db="EMBL/GenBank/DDBJ databases">
        <title>Draft genome sequence of Arthrospira platensis NIES-3807.</title>
        <authorList>
            <person name="Yamaguchi H."/>
            <person name="Suzuki S."/>
            <person name="Kawachi M."/>
        </authorList>
    </citation>
    <scope>NUCLEOTIDE SEQUENCE [LARGE SCALE GENOMIC DNA]</scope>
    <source>
        <strain evidence="5 6">NIES-3807</strain>
    </source>
</reference>
<dbReference type="NCBIfam" id="NF012211">
    <property type="entry name" value="tand_rpt_95"/>
    <property type="match status" value="2"/>
</dbReference>
<dbReference type="InterPro" id="IPR039005">
    <property type="entry name" value="CSPG_rpt"/>
</dbReference>
<dbReference type="InterPro" id="IPR018511">
    <property type="entry name" value="Hemolysin-typ_Ca-bd_CS"/>
</dbReference>
<dbReference type="InterPro" id="IPR001343">
    <property type="entry name" value="Hemolysn_Ca-bd"/>
</dbReference>
<evidence type="ECO:0000313" key="5">
    <source>
        <dbReference type="EMBL" id="GCL60714.1"/>
    </source>
</evidence>
<gene>
    <name evidence="5" type="ORF">NIES3807_38990</name>
</gene>
<dbReference type="SMART" id="SM00736">
    <property type="entry name" value="CADG"/>
    <property type="match status" value="1"/>
</dbReference>
<dbReference type="PANTHER" id="PTHR45739:SF12">
    <property type="entry name" value="CHONDROITIN SULFATE PROTEOGLYCAN 4-LIKE ISOFORM X2"/>
    <property type="match status" value="1"/>
</dbReference>
<dbReference type="AlphaFoldDB" id="A0AAD3GB58"/>
<keyword evidence="3" id="KW-0325">Glycoprotein</keyword>
<dbReference type="SUPFAM" id="SSF49313">
    <property type="entry name" value="Cadherin-like"/>
    <property type="match status" value="1"/>
</dbReference>
<dbReference type="Gene3D" id="2.60.40.10">
    <property type="entry name" value="Immunoglobulins"/>
    <property type="match status" value="1"/>
</dbReference>
<dbReference type="InterPro" id="IPR006644">
    <property type="entry name" value="Cadg"/>
</dbReference>
<dbReference type="PRINTS" id="PR00313">
    <property type="entry name" value="CABNDNGRPT"/>
</dbReference>
<dbReference type="InterPro" id="IPR041690">
    <property type="entry name" value="Cadherin_5"/>
</dbReference>
<evidence type="ECO:0000256" key="2">
    <source>
        <dbReference type="ARBA" id="ARBA00022737"/>
    </source>
</evidence>
<dbReference type="PROSITE" id="PS51854">
    <property type="entry name" value="CSPG"/>
    <property type="match status" value="1"/>
</dbReference>
<dbReference type="PANTHER" id="PTHR45739">
    <property type="entry name" value="MATRIX PROTEIN, PUTATIVE-RELATED"/>
    <property type="match status" value="1"/>
</dbReference>
<dbReference type="EMBL" id="BJCK01000102">
    <property type="protein sequence ID" value="GCL60714.1"/>
    <property type="molecule type" value="Genomic_DNA"/>
</dbReference>
<dbReference type="Gene3D" id="2.150.10.10">
    <property type="entry name" value="Serralysin-like metalloprotease, C-terminal"/>
    <property type="match status" value="1"/>
</dbReference>
<dbReference type="InterPro" id="IPR015919">
    <property type="entry name" value="Cadherin-like_sf"/>
</dbReference>
<dbReference type="Pfam" id="PF16184">
    <property type="entry name" value="Cadherin_3"/>
    <property type="match status" value="1"/>
</dbReference>
<comment type="caution">
    <text evidence="5">The sequence shown here is derived from an EMBL/GenBank/DDBJ whole genome shotgun (WGS) entry which is preliminary data.</text>
</comment>
<dbReference type="Proteomes" id="UP000441080">
    <property type="component" value="Unassembled WGS sequence"/>
</dbReference>
<dbReference type="PROSITE" id="PS00330">
    <property type="entry name" value="HEMOLYSIN_CALCIUM"/>
    <property type="match status" value="2"/>
</dbReference>
<dbReference type="NCBIfam" id="TIGR04534">
    <property type="entry name" value="ELWxxDGT_rpt"/>
    <property type="match status" value="2"/>
</dbReference>
<dbReference type="Pfam" id="PF00353">
    <property type="entry name" value="HemolysinCabind"/>
    <property type="match status" value="2"/>
</dbReference>
<dbReference type="GO" id="GO:0005509">
    <property type="term" value="F:calcium ion binding"/>
    <property type="evidence" value="ECO:0007669"/>
    <property type="project" value="InterPro"/>
</dbReference>
<dbReference type="SUPFAM" id="SSF51120">
    <property type="entry name" value="beta-Roll"/>
    <property type="match status" value="1"/>
</dbReference>
<feature type="domain" description="Dystroglycan-type cadherin-like" evidence="4">
    <location>
        <begin position="351"/>
        <end position="448"/>
    </location>
</feature>
<dbReference type="InterPro" id="IPR051561">
    <property type="entry name" value="FRAS1_ECM"/>
</dbReference>
<dbReference type="InterPro" id="IPR011049">
    <property type="entry name" value="Serralysin-like_metalloprot_C"/>
</dbReference>
<dbReference type="GO" id="GO:0016020">
    <property type="term" value="C:membrane"/>
    <property type="evidence" value="ECO:0007669"/>
    <property type="project" value="InterPro"/>
</dbReference>
<dbReference type="GO" id="GO:0009653">
    <property type="term" value="P:anatomical structure morphogenesis"/>
    <property type="evidence" value="ECO:0007669"/>
    <property type="project" value="TreeGrafter"/>
</dbReference>
<name>A0AAD3GB58_MICAE</name>
<dbReference type="Pfam" id="PF05345">
    <property type="entry name" value="He_PIG"/>
    <property type="match status" value="1"/>
</dbReference>